<evidence type="ECO:0000256" key="7">
    <source>
        <dbReference type="ARBA" id="ARBA00066330"/>
    </source>
</evidence>
<dbReference type="InterPro" id="IPR005846">
    <property type="entry name" value="A-D-PHexomutase_a/b/a-III"/>
</dbReference>
<dbReference type="GO" id="GO:0006048">
    <property type="term" value="P:UDP-N-acetylglucosamine biosynthetic process"/>
    <property type="evidence" value="ECO:0007669"/>
    <property type="project" value="TreeGrafter"/>
</dbReference>
<sequence>MGRLFGTDGVRGIAGEDMTCELAMNIGRAAATVLTYGRRRRPLVVLGKDTRISSDMLGAALAAGLCSVGADVIDLGVVPTPAVAYLVMKYKADAGVMISASHNPYPFNGIKIFGGEGFKLPDDLEDQIETLIEQGDFVLATGDGLGQISHSTTAVRDYVEHLKSTIPTSLEGMKIVVDCANGSASATAGQLFSQLGADAAILSAAPDGVNINENCGSTHMEALCEAVRSTPGAVAGVAFDGDADRCLFVDENGSVVDGDFIMAICGLDMQQRGKLRRSTIVGTVLTNLGFARFCEANGMHFAATKVGDRYVLEEMEQEGYTLGGEQSGHVIFRDYATTGDGQLTALQLLCLLKRCGEPLSKLAKVMTRLPQVMENVKVSAAGKLEFYNNDAIKNAIREKKELLGDTGRVLVRVSGTEPLIRVMVEGQDETLIQSIATELAELVRSELA</sequence>
<evidence type="ECO:0000256" key="10">
    <source>
        <dbReference type="RuleBase" id="RU004326"/>
    </source>
</evidence>
<dbReference type="Pfam" id="PF02879">
    <property type="entry name" value="PGM_PMM_II"/>
    <property type="match status" value="1"/>
</dbReference>
<dbReference type="FunFam" id="3.40.120.10:FF:000002">
    <property type="entry name" value="Phosphoglucosamine mutase"/>
    <property type="match status" value="1"/>
</dbReference>
<protein>
    <recommendedName>
        <fullName evidence="8 9">Phosphoglucosamine mutase</fullName>
        <ecNumber evidence="7 9">5.4.2.10</ecNumber>
    </recommendedName>
</protein>
<keyword evidence="3 9" id="KW-0479">Metal-binding</keyword>
<organism evidence="16 17">
    <name type="scientific">Candidatus Allofournierella pullicola</name>
    <dbReference type="NCBI Taxonomy" id="2838596"/>
    <lineage>
        <taxon>Bacteria</taxon>
        <taxon>Bacillati</taxon>
        <taxon>Bacillota</taxon>
        <taxon>Clostridia</taxon>
        <taxon>Eubacteriales</taxon>
        <taxon>Oscillospiraceae</taxon>
        <taxon>Allofournierella</taxon>
    </lineage>
</organism>
<dbReference type="InterPro" id="IPR016066">
    <property type="entry name" value="A-D-PHexomutase_CS"/>
</dbReference>
<gene>
    <name evidence="9" type="primary">glmM</name>
    <name evidence="16" type="ORF">H9865_00385</name>
</gene>
<feature type="domain" description="Alpha-D-phosphohexomutase alpha/beta/alpha" evidence="15">
    <location>
        <begin position="257"/>
        <end position="367"/>
    </location>
</feature>
<comment type="function">
    <text evidence="9 11">Catalyzes the conversion of glucosamine-6-phosphate to glucosamine-1-phosphate.</text>
</comment>
<dbReference type="InterPro" id="IPR036900">
    <property type="entry name" value="A-D-PHexomutase_C_sf"/>
</dbReference>
<evidence type="ECO:0000256" key="5">
    <source>
        <dbReference type="ARBA" id="ARBA00023235"/>
    </source>
</evidence>
<dbReference type="InterPro" id="IPR005841">
    <property type="entry name" value="Alpha-D-phosphohexomutase_SF"/>
</dbReference>
<dbReference type="InterPro" id="IPR050060">
    <property type="entry name" value="Phosphoglucosamine_mutase"/>
</dbReference>
<dbReference type="InterPro" id="IPR005844">
    <property type="entry name" value="A-D-PHexomutase_a/b/a-I"/>
</dbReference>
<comment type="PTM">
    <text evidence="9">Activated by phosphorylation.</text>
</comment>
<accession>A0A9D2AD73</accession>
<dbReference type="EC" id="5.4.2.10" evidence="7 9"/>
<evidence type="ECO:0000259" key="13">
    <source>
        <dbReference type="Pfam" id="PF02878"/>
    </source>
</evidence>
<dbReference type="PANTHER" id="PTHR42946:SF1">
    <property type="entry name" value="PHOSPHOGLUCOMUTASE (ALPHA-D-GLUCOSE-1,6-BISPHOSPHATE-DEPENDENT)"/>
    <property type="match status" value="1"/>
</dbReference>
<evidence type="ECO:0000256" key="4">
    <source>
        <dbReference type="ARBA" id="ARBA00022842"/>
    </source>
</evidence>
<dbReference type="HAMAP" id="MF_01554_B">
    <property type="entry name" value="GlmM_B"/>
    <property type="match status" value="1"/>
</dbReference>
<dbReference type="Proteomes" id="UP000824193">
    <property type="component" value="Unassembled WGS sequence"/>
</dbReference>
<evidence type="ECO:0000256" key="3">
    <source>
        <dbReference type="ARBA" id="ARBA00022723"/>
    </source>
</evidence>
<evidence type="ECO:0000256" key="11">
    <source>
        <dbReference type="RuleBase" id="RU004327"/>
    </source>
</evidence>
<evidence type="ECO:0000256" key="2">
    <source>
        <dbReference type="ARBA" id="ARBA00022553"/>
    </source>
</evidence>
<keyword evidence="2 9" id="KW-0597">Phosphoprotein</keyword>
<dbReference type="SUPFAM" id="SSF53738">
    <property type="entry name" value="Phosphoglucomutase, first 3 domains"/>
    <property type="match status" value="3"/>
</dbReference>
<dbReference type="GO" id="GO:0005975">
    <property type="term" value="P:carbohydrate metabolic process"/>
    <property type="evidence" value="ECO:0007669"/>
    <property type="project" value="InterPro"/>
</dbReference>
<comment type="caution">
    <text evidence="16">The sequence shown here is derived from an EMBL/GenBank/DDBJ whole genome shotgun (WGS) entry which is preliminary data.</text>
</comment>
<dbReference type="InterPro" id="IPR016055">
    <property type="entry name" value="A-D-PHexomutase_a/b/a-I/II/III"/>
</dbReference>
<dbReference type="GO" id="GO:0000287">
    <property type="term" value="F:magnesium ion binding"/>
    <property type="evidence" value="ECO:0007669"/>
    <property type="project" value="UniProtKB-UniRule"/>
</dbReference>
<dbReference type="Pfam" id="PF00408">
    <property type="entry name" value="PGM_PMM_IV"/>
    <property type="match status" value="1"/>
</dbReference>
<reference evidence="16" key="1">
    <citation type="journal article" date="2021" name="PeerJ">
        <title>Extensive microbial diversity within the chicken gut microbiome revealed by metagenomics and culture.</title>
        <authorList>
            <person name="Gilroy R."/>
            <person name="Ravi A."/>
            <person name="Getino M."/>
            <person name="Pursley I."/>
            <person name="Horton D.L."/>
            <person name="Alikhan N.F."/>
            <person name="Baker D."/>
            <person name="Gharbi K."/>
            <person name="Hall N."/>
            <person name="Watson M."/>
            <person name="Adriaenssens E.M."/>
            <person name="Foster-Nyarko E."/>
            <person name="Jarju S."/>
            <person name="Secka A."/>
            <person name="Antonio M."/>
            <person name="Oren A."/>
            <person name="Chaudhuri R.R."/>
            <person name="La Ragione R."/>
            <person name="Hildebrand F."/>
            <person name="Pallen M.J."/>
        </authorList>
    </citation>
    <scope>NUCLEOTIDE SEQUENCE</scope>
    <source>
        <strain evidence="16">2239</strain>
    </source>
</reference>
<evidence type="ECO:0000256" key="6">
    <source>
        <dbReference type="ARBA" id="ARBA00050364"/>
    </source>
</evidence>
<evidence type="ECO:0000313" key="17">
    <source>
        <dbReference type="Proteomes" id="UP000824193"/>
    </source>
</evidence>
<dbReference type="Pfam" id="PF02880">
    <property type="entry name" value="PGM_PMM_III"/>
    <property type="match status" value="1"/>
</dbReference>
<feature type="binding site" evidence="9">
    <location>
        <position position="244"/>
    </location>
    <ligand>
        <name>Mg(2+)</name>
        <dbReference type="ChEBI" id="CHEBI:18420"/>
    </ligand>
</feature>
<comment type="catalytic activity">
    <reaction evidence="6 9 11">
        <text>alpha-D-glucosamine 1-phosphate = D-glucosamine 6-phosphate</text>
        <dbReference type="Rhea" id="RHEA:23424"/>
        <dbReference type="ChEBI" id="CHEBI:58516"/>
        <dbReference type="ChEBI" id="CHEBI:58725"/>
        <dbReference type="EC" id="5.4.2.10"/>
    </reaction>
</comment>
<feature type="modified residue" description="Phosphoserine" evidence="9">
    <location>
        <position position="101"/>
    </location>
</feature>
<dbReference type="SUPFAM" id="SSF55957">
    <property type="entry name" value="Phosphoglucomutase, C-terminal domain"/>
    <property type="match status" value="1"/>
</dbReference>
<dbReference type="InterPro" id="IPR005843">
    <property type="entry name" value="A-D-PHexomutase_C"/>
</dbReference>
<feature type="domain" description="Alpha-D-phosphohexomutase C-terminal" evidence="12">
    <location>
        <begin position="375"/>
        <end position="441"/>
    </location>
</feature>
<dbReference type="EMBL" id="DXFW01000002">
    <property type="protein sequence ID" value="HIX04557.1"/>
    <property type="molecule type" value="Genomic_DNA"/>
</dbReference>
<dbReference type="GO" id="GO:0004615">
    <property type="term" value="F:phosphomannomutase activity"/>
    <property type="evidence" value="ECO:0007669"/>
    <property type="project" value="TreeGrafter"/>
</dbReference>
<dbReference type="Pfam" id="PF02878">
    <property type="entry name" value="PGM_PMM_I"/>
    <property type="match status" value="1"/>
</dbReference>
<evidence type="ECO:0000259" key="15">
    <source>
        <dbReference type="Pfam" id="PF02880"/>
    </source>
</evidence>
<evidence type="ECO:0000313" key="16">
    <source>
        <dbReference type="EMBL" id="HIX04557.1"/>
    </source>
</evidence>
<dbReference type="InterPro" id="IPR006352">
    <property type="entry name" value="GlmM_bact"/>
</dbReference>
<feature type="domain" description="Alpha-D-phosphohexomutase alpha/beta/alpha" evidence="14">
    <location>
        <begin position="157"/>
        <end position="253"/>
    </location>
</feature>
<dbReference type="PRINTS" id="PR00509">
    <property type="entry name" value="PGMPMM"/>
</dbReference>
<feature type="active site" description="Phosphoserine intermediate" evidence="9">
    <location>
        <position position="101"/>
    </location>
</feature>
<dbReference type="NCBIfam" id="TIGR01455">
    <property type="entry name" value="glmM"/>
    <property type="match status" value="1"/>
</dbReference>
<dbReference type="GO" id="GO:0009252">
    <property type="term" value="P:peptidoglycan biosynthetic process"/>
    <property type="evidence" value="ECO:0007669"/>
    <property type="project" value="TreeGrafter"/>
</dbReference>
<feature type="domain" description="Alpha-D-phosphohexomutase alpha/beta/alpha" evidence="13">
    <location>
        <begin position="3"/>
        <end position="137"/>
    </location>
</feature>
<reference evidence="16" key="2">
    <citation type="submission" date="2021-04" db="EMBL/GenBank/DDBJ databases">
        <authorList>
            <person name="Gilroy R."/>
        </authorList>
    </citation>
    <scope>NUCLEOTIDE SEQUENCE</scope>
    <source>
        <strain evidence="16">2239</strain>
    </source>
</reference>
<name>A0A9D2AD73_9FIRM</name>
<dbReference type="InterPro" id="IPR005845">
    <property type="entry name" value="A-D-PHexomutase_a/b/a-II"/>
</dbReference>
<dbReference type="Gene3D" id="3.40.120.10">
    <property type="entry name" value="Alpha-D-Glucose-1,6-Bisphosphate, subunit A, domain 3"/>
    <property type="match status" value="3"/>
</dbReference>
<feature type="binding site" evidence="9">
    <location>
        <position position="242"/>
    </location>
    <ligand>
        <name>Mg(2+)</name>
        <dbReference type="ChEBI" id="CHEBI:18420"/>
    </ligand>
</feature>
<comment type="cofactor">
    <cofactor evidence="9">
        <name>Mg(2+)</name>
        <dbReference type="ChEBI" id="CHEBI:18420"/>
    </cofactor>
    <text evidence="9">Binds 1 Mg(2+) ion per subunit.</text>
</comment>
<evidence type="ECO:0000256" key="1">
    <source>
        <dbReference type="ARBA" id="ARBA00010231"/>
    </source>
</evidence>
<dbReference type="GO" id="GO:0008966">
    <property type="term" value="F:phosphoglucosamine mutase activity"/>
    <property type="evidence" value="ECO:0007669"/>
    <property type="project" value="UniProtKB-UniRule"/>
</dbReference>
<evidence type="ECO:0000259" key="12">
    <source>
        <dbReference type="Pfam" id="PF00408"/>
    </source>
</evidence>
<keyword evidence="5 9" id="KW-0413">Isomerase</keyword>
<comment type="similarity">
    <text evidence="1 9 10">Belongs to the phosphohexose mutase family.</text>
</comment>
<dbReference type="PANTHER" id="PTHR42946">
    <property type="entry name" value="PHOSPHOHEXOSE MUTASE"/>
    <property type="match status" value="1"/>
</dbReference>
<feature type="binding site" evidence="9">
    <location>
        <position position="240"/>
    </location>
    <ligand>
        <name>Mg(2+)</name>
        <dbReference type="ChEBI" id="CHEBI:18420"/>
    </ligand>
</feature>
<dbReference type="AlphaFoldDB" id="A0A9D2AD73"/>
<dbReference type="FunFam" id="3.40.120.10:FF:000001">
    <property type="entry name" value="Phosphoglucosamine mutase"/>
    <property type="match status" value="1"/>
</dbReference>
<dbReference type="GO" id="GO:0005829">
    <property type="term" value="C:cytosol"/>
    <property type="evidence" value="ECO:0007669"/>
    <property type="project" value="TreeGrafter"/>
</dbReference>
<dbReference type="PROSITE" id="PS00710">
    <property type="entry name" value="PGM_PMM"/>
    <property type="match status" value="1"/>
</dbReference>
<evidence type="ECO:0000256" key="8">
    <source>
        <dbReference type="ARBA" id="ARBA00068193"/>
    </source>
</evidence>
<dbReference type="CDD" id="cd05802">
    <property type="entry name" value="GlmM"/>
    <property type="match status" value="1"/>
</dbReference>
<proteinExistence type="inferred from homology"/>
<feature type="binding site" description="via phosphate group" evidence="9">
    <location>
        <position position="101"/>
    </location>
    <ligand>
        <name>Mg(2+)</name>
        <dbReference type="ChEBI" id="CHEBI:18420"/>
    </ligand>
</feature>
<evidence type="ECO:0000259" key="14">
    <source>
        <dbReference type="Pfam" id="PF02879"/>
    </source>
</evidence>
<dbReference type="FunFam" id="3.30.310.50:FF:000001">
    <property type="entry name" value="Phosphoglucosamine mutase"/>
    <property type="match status" value="1"/>
</dbReference>
<keyword evidence="4 9" id="KW-0460">Magnesium</keyword>
<dbReference type="Gene3D" id="3.30.310.50">
    <property type="entry name" value="Alpha-D-phosphohexomutase, C-terminal domain"/>
    <property type="match status" value="1"/>
</dbReference>
<evidence type="ECO:0000256" key="9">
    <source>
        <dbReference type="HAMAP-Rule" id="MF_01554"/>
    </source>
</evidence>